<dbReference type="AlphaFoldDB" id="A0A6A4SQI3"/>
<accession>A0A6A4SQI3</accession>
<protein>
    <submittedName>
        <fullName evidence="1">Uncharacterized protein</fullName>
    </submittedName>
</protein>
<dbReference type="EMBL" id="VEVO01000013">
    <property type="protein sequence ID" value="KAF0032592.1"/>
    <property type="molecule type" value="Genomic_DNA"/>
</dbReference>
<comment type="caution">
    <text evidence="1">The sequence shown here is derived from an EMBL/GenBank/DDBJ whole genome shotgun (WGS) entry which is preliminary data.</text>
</comment>
<organism evidence="1 2">
    <name type="scientific">Scophthalmus maximus</name>
    <name type="common">Turbot</name>
    <name type="synonym">Psetta maxima</name>
    <dbReference type="NCBI Taxonomy" id="52904"/>
    <lineage>
        <taxon>Eukaryota</taxon>
        <taxon>Metazoa</taxon>
        <taxon>Chordata</taxon>
        <taxon>Craniata</taxon>
        <taxon>Vertebrata</taxon>
        <taxon>Euteleostomi</taxon>
        <taxon>Actinopterygii</taxon>
        <taxon>Neopterygii</taxon>
        <taxon>Teleostei</taxon>
        <taxon>Neoteleostei</taxon>
        <taxon>Acanthomorphata</taxon>
        <taxon>Carangaria</taxon>
        <taxon>Pleuronectiformes</taxon>
        <taxon>Pleuronectoidei</taxon>
        <taxon>Scophthalmidae</taxon>
        <taxon>Scophthalmus</taxon>
    </lineage>
</organism>
<dbReference type="Proteomes" id="UP000438429">
    <property type="component" value="Unassembled WGS sequence"/>
</dbReference>
<sequence length="154" mass="17003">MYVLLRGEEIPYSGTIQLAAVWVVRNAMWKTHALIGLKRGRSPTVNGVSVSKVPSIYFVPTVNGSAFNSPRTVRRRSPAVCGDEACVIETANWGKKESPVDVEHCIYIEVDPDGRFTATQRGNAVTFKCTLFGVDNCRIENCVSTKTDPVQRQV</sequence>
<evidence type="ECO:0000313" key="2">
    <source>
        <dbReference type="Proteomes" id="UP000438429"/>
    </source>
</evidence>
<reference evidence="1 2" key="1">
    <citation type="submission" date="2019-06" db="EMBL/GenBank/DDBJ databases">
        <title>Draft genomes of female and male turbot (Scophthalmus maximus).</title>
        <authorList>
            <person name="Xu H."/>
            <person name="Xu X.-W."/>
            <person name="Shao C."/>
            <person name="Chen S."/>
        </authorList>
    </citation>
    <scope>NUCLEOTIDE SEQUENCE [LARGE SCALE GENOMIC DNA]</scope>
    <source>
        <strain evidence="1">Ysfricsl-2016a</strain>
        <tissue evidence="1">Blood</tissue>
    </source>
</reference>
<proteinExistence type="predicted"/>
<evidence type="ECO:0000313" key="1">
    <source>
        <dbReference type="EMBL" id="KAF0032592.1"/>
    </source>
</evidence>
<name>A0A6A4SQI3_SCOMX</name>
<gene>
    <name evidence="1" type="ORF">F2P81_014882</name>
</gene>